<dbReference type="PANTHER" id="PTHR43331">
    <property type="entry name" value="HOMOSERINE DEHYDROGENASE"/>
    <property type="match status" value="1"/>
</dbReference>
<evidence type="ECO:0000313" key="16">
    <source>
        <dbReference type="EMBL" id="QOY91782.1"/>
    </source>
</evidence>
<protein>
    <recommendedName>
        <fullName evidence="5 13">Homoserine dehydrogenase</fullName>
        <ecNumber evidence="4 13">1.1.1.3</ecNumber>
    </recommendedName>
</protein>
<evidence type="ECO:0000256" key="13">
    <source>
        <dbReference type="RuleBase" id="RU000579"/>
    </source>
</evidence>
<dbReference type="InterPro" id="IPR016204">
    <property type="entry name" value="HDH"/>
</dbReference>
<feature type="active site" description="Proton donor" evidence="11">
    <location>
        <position position="206"/>
    </location>
</feature>
<name>A0A7S7NXW5_PALFE</name>
<gene>
    <name evidence="16" type="ORF">IRI77_18120</name>
</gene>
<feature type="domain" description="ACT" evidence="15">
    <location>
        <begin position="354"/>
        <end position="429"/>
    </location>
</feature>
<feature type="binding site" evidence="12">
    <location>
        <begin position="9"/>
        <end position="16"/>
    </location>
    <ligand>
        <name>NADP(+)</name>
        <dbReference type="ChEBI" id="CHEBI:58349"/>
    </ligand>
</feature>
<dbReference type="EC" id="1.1.1.3" evidence="4 13"/>
<dbReference type="InterPro" id="IPR002912">
    <property type="entry name" value="ACT_dom"/>
</dbReference>
<comment type="pathway">
    <text evidence="1 13">Amino-acid biosynthesis; L-threonine biosynthesis; L-threonine from L-aspartate: step 3/5.</text>
</comment>
<dbReference type="GO" id="GO:0004412">
    <property type="term" value="F:homoserine dehydrogenase activity"/>
    <property type="evidence" value="ECO:0007669"/>
    <property type="project" value="UniProtKB-EC"/>
</dbReference>
<dbReference type="Gene3D" id="3.30.70.260">
    <property type="match status" value="1"/>
</dbReference>
<dbReference type="PROSITE" id="PS01042">
    <property type="entry name" value="HOMOSER_DHGENASE"/>
    <property type="match status" value="1"/>
</dbReference>
<comment type="pathway">
    <text evidence="2 13">Amino-acid biosynthesis; L-methionine biosynthesis via de novo pathway; L-homoserine from L-aspartate: step 3/3.</text>
</comment>
<evidence type="ECO:0000256" key="3">
    <source>
        <dbReference type="ARBA" id="ARBA00006753"/>
    </source>
</evidence>
<accession>A0A7S7NXW5</accession>
<comment type="similarity">
    <text evidence="3 14">Belongs to the homoserine dehydrogenase family.</text>
</comment>
<dbReference type="Gene3D" id="3.40.50.720">
    <property type="entry name" value="NAD(P)-binding Rossmann-like Domain"/>
    <property type="match status" value="1"/>
</dbReference>
<dbReference type="GO" id="GO:0009088">
    <property type="term" value="P:threonine biosynthetic process"/>
    <property type="evidence" value="ECO:0007669"/>
    <property type="project" value="UniProtKB-UniPathway"/>
</dbReference>
<evidence type="ECO:0000259" key="15">
    <source>
        <dbReference type="PROSITE" id="PS51671"/>
    </source>
</evidence>
<dbReference type="Pfam" id="PF00742">
    <property type="entry name" value="Homoserine_dh"/>
    <property type="match status" value="1"/>
</dbReference>
<dbReference type="Proteomes" id="UP000593892">
    <property type="component" value="Chromosome"/>
</dbReference>
<sequence length="434" mass="46434">MKDVNLGIVGLGNVGSGTLTILAENADEIARKLGFRLNVTAVCSRSVKSKNLPAGLAPKLITTDWREVVSHPDVDIVAELIGGTGTAREVVEGAIAAGKSVVTANKELVALEGVSIWKKAEAQGVTLAMEASVCGGIPIHAVLREGIAGDHIETLFGILNGTSNYILTEIEENGSAFNDVLAEAQRLGYAEADPTADVDGFDARSKLALLASLAFGVQLTPGDIPTEGIRRISPIDFHYAKQLDCTIKLLCSARRVEDGLFVSVRPALLSKKTIMAGVKGAYNAVWSRGKFGADTFYYGRGAGPNPTGVAVVSDLMRVARSLHPEPAHRVPPFAYTDLAAAKPLEIGRQHRHWYLRFRITDQPGIIRDLSSILAEHSISIDAVLQLPDLDKQNLPFVITLENSPESAVRAAVEKMSKLPFMVEPPLALPIERGV</sequence>
<dbReference type="Gene3D" id="3.30.360.10">
    <property type="entry name" value="Dihydrodipicolinate Reductase, domain 2"/>
    <property type="match status" value="1"/>
</dbReference>
<dbReference type="SUPFAM" id="SSF55347">
    <property type="entry name" value="Glyceraldehyde-3-phosphate dehydrogenase-like, C-terminal domain"/>
    <property type="match status" value="1"/>
</dbReference>
<keyword evidence="9 13" id="KW-0560">Oxidoreductase</keyword>
<dbReference type="FunFam" id="3.30.360.10:FF:000005">
    <property type="entry name" value="Homoserine dehydrogenase"/>
    <property type="match status" value="1"/>
</dbReference>
<evidence type="ECO:0000256" key="6">
    <source>
        <dbReference type="ARBA" id="ARBA00022605"/>
    </source>
</evidence>
<evidence type="ECO:0000256" key="4">
    <source>
        <dbReference type="ARBA" id="ARBA00013213"/>
    </source>
</evidence>
<evidence type="ECO:0000256" key="10">
    <source>
        <dbReference type="ARBA" id="ARBA00023167"/>
    </source>
</evidence>
<dbReference type="InterPro" id="IPR036291">
    <property type="entry name" value="NAD(P)-bd_dom_sf"/>
</dbReference>
<evidence type="ECO:0000256" key="8">
    <source>
        <dbReference type="ARBA" id="ARBA00022857"/>
    </source>
</evidence>
<proteinExistence type="inferred from homology"/>
<dbReference type="GO" id="GO:0050661">
    <property type="term" value="F:NADP binding"/>
    <property type="evidence" value="ECO:0007669"/>
    <property type="project" value="InterPro"/>
</dbReference>
<dbReference type="Pfam" id="PF01842">
    <property type="entry name" value="ACT"/>
    <property type="match status" value="1"/>
</dbReference>
<dbReference type="KEGG" id="pfer:IRI77_18120"/>
<dbReference type="CDD" id="cd04881">
    <property type="entry name" value="ACT_HSDH-Hom"/>
    <property type="match status" value="1"/>
</dbReference>
<keyword evidence="17" id="KW-1185">Reference proteome</keyword>
<dbReference type="EMBL" id="CP063849">
    <property type="protein sequence ID" value="QOY91782.1"/>
    <property type="molecule type" value="Genomic_DNA"/>
</dbReference>
<dbReference type="GO" id="GO:0009086">
    <property type="term" value="P:methionine biosynthetic process"/>
    <property type="evidence" value="ECO:0007669"/>
    <property type="project" value="UniProtKB-KW"/>
</dbReference>
<dbReference type="UniPathway" id="UPA00050">
    <property type="reaction ID" value="UER00063"/>
</dbReference>
<evidence type="ECO:0000256" key="11">
    <source>
        <dbReference type="PIRSR" id="PIRSR000098-1"/>
    </source>
</evidence>
<reference evidence="16 17" key="1">
    <citation type="submission" date="2020-10" db="EMBL/GenBank/DDBJ databases">
        <title>Complete genome sequence of Paludibaculum fermentans P105T, a facultatively anaerobic acidobacterium capable of dissimilatory Fe(III) reduction.</title>
        <authorList>
            <person name="Dedysh S.N."/>
            <person name="Beletsky A.V."/>
            <person name="Kulichevskaya I.S."/>
            <person name="Mardanov A.V."/>
            <person name="Ravin N.V."/>
        </authorList>
    </citation>
    <scope>NUCLEOTIDE SEQUENCE [LARGE SCALE GENOMIC DNA]</scope>
    <source>
        <strain evidence="16 17">P105</strain>
    </source>
</reference>
<evidence type="ECO:0000256" key="12">
    <source>
        <dbReference type="PIRSR" id="PIRSR000098-2"/>
    </source>
</evidence>
<dbReference type="InterPro" id="IPR001342">
    <property type="entry name" value="HDH_cat"/>
</dbReference>
<keyword evidence="7 13" id="KW-0791">Threonine biosynthesis</keyword>
<comment type="catalytic activity">
    <reaction evidence="13">
        <text>L-homoserine + NADP(+) = L-aspartate 4-semialdehyde + NADPH + H(+)</text>
        <dbReference type="Rhea" id="RHEA:15761"/>
        <dbReference type="ChEBI" id="CHEBI:15378"/>
        <dbReference type="ChEBI" id="CHEBI:57476"/>
        <dbReference type="ChEBI" id="CHEBI:57783"/>
        <dbReference type="ChEBI" id="CHEBI:58349"/>
        <dbReference type="ChEBI" id="CHEBI:537519"/>
        <dbReference type="EC" id="1.1.1.3"/>
    </reaction>
</comment>
<feature type="binding site" evidence="12">
    <location>
        <position position="191"/>
    </location>
    <ligand>
        <name>L-homoserine</name>
        <dbReference type="ChEBI" id="CHEBI:57476"/>
    </ligand>
</feature>
<evidence type="ECO:0000256" key="9">
    <source>
        <dbReference type="ARBA" id="ARBA00023002"/>
    </source>
</evidence>
<dbReference type="PROSITE" id="PS51671">
    <property type="entry name" value="ACT"/>
    <property type="match status" value="1"/>
</dbReference>
<dbReference type="InterPro" id="IPR005106">
    <property type="entry name" value="Asp/hSer_DH_NAD-bd"/>
</dbReference>
<keyword evidence="6 13" id="KW-0028">Amino-acid biosynthesis</keyword>
<keyword evidence="8 12" id="KW-0521">NADP</keyword>
<dbReference type="RefSeq" id="WP_194453436.1">
    <property type="nucleotide sequence ID" value="NZ_CP063849.1"/>
</dbReference>
<dbReference type="PIRSF" id="PIRSF000098">
    <property type="entry name" value="Homoser_dehydrog"/>
    <property type="match status" value="1"/>
</dbReference>
<evidence type="ECO:0000256" key="5">
    <source>
        <dbReference type="ARBA" id="ARBA00013376"/>
    </source>
</evidence>
<evidence type="ECO:0000256" key="2">
    <source>
        <dbReference type="ARBA" id="ARBA00005062"/>
    </source>
</evidence>
<evidence type="ECO:0000256" key="14">
    <source>
        <dbReference type="RuleBase" id="RU004171"/>
    </source>
</evidence>
<keyword evidence="10 13" id="KW-0486">Methionine biosynthesis</keyword>
<dbReference type="SUPFAM" id="SSF51735">
    <property type="entry name" value="NAD(P)-binding Rossmann-fold domains"/>
    <property type="match status" value="1"/>
</dbReference>
<evidence type="ECO:0000313" key="17">
    <source>
        <dbReference type="Proteomes" id="UP000593892"/>
    </source>
</evidence>
<dbReference type="UniPathway" id="UPA00051">
    <property type="reaction ID" value="UER00465"/>
</dbReference>
<evidence type="ECO:0000256" key="1">
    <source>
        <dbReference type="ARBA" id="ARBA00005056"/>
    </source>
</evidence>
<dbReference type="PANTHER" id="PTHR43331:SF1">
    <property type="entry name" value="HOMOSERINE DEHYDROGENASE"/>
    <property type="match status" value="1"/>
</dbReference>
<dbReference type="NCBIfam" id="NF004976">
    <property type="entry name" value="PRK06349.1"/>
    <property type="match status" value="1"/>
</dbReference>
<evidence type="ECO:0000256" key="7">
    <source>
        <dbReference type="ARBA" id="ARBA00022697"/>
    </source>
</evidence>
<dbReference type="Pfam" id="PF03447">
    <property type="entry name" value="NAD_binding_3"/>
    <property type="match status" value="1"/>
</dbReference>
<dbReference type="AlphaFoldDB" id="A0A7S7NXW5"/>
<dbReference type="InterPro" id="IPR045865">
    <property type="entry name" value="ACT-like_dom_sf"/>
</dbReference>
<dbReference type="SUPFAM" id="SSF55021">
    <property type="entry name" value="ACT-like"/>
    <property type="match status" value="1"/>
</dbReference>
<feature type="binding site" evidence="12">
    <location>
        <position position="106"/>
    </location>
    <ligand>
        <name>NADPH</name>
        <dbReference type="ChEBI" id="CHEBI:57783"/>
    </ligand>
</feature>
<organism evidence="16 17">
    <name type="scientific">Paludibaculum fermentans</name>
    <dbReference type="NCBI Taxonomy" id="1473598"/>
    <lineage>
        <taxon>Bacteria</taxon>
        <taxon>Pseudomonadati</taxon>
        <taxon>Acidobacteriota</taxon>
        <taxon>Terriglobia</taxon>
        <taxon>Bryobacterales</taxon>
        <taxon>Bryobacteraceae</taxon>
        <taxon>Paludibaculum</taxon>
    </lineage>
</organism>
<dbReference type="InterPro" id="IPR019811">
    <property type="entry name" value="HDH_CS"/>
</dbReference>